<dbReference type="AlphaFoldDB" id="A0A9D2SX11"/>
<comment type="caution">
    <text evidence="6">The sequence shown here is derived from an EMBL/GenBank/DDBJ whole genome shotgun (WGS) entry which is preliminary data.</text>
</comment>
<reference evidence="6" key="2">
    <citation type="submission" date="2021-04" db="EMBL/GenBank/DDBJ databases">
        <authorList>
            <person name="Gilroy R."/>
        </authorList>
    </citation>
    <scope>NUCLEOTIDE SEQUENCE</scope>
    <source>
        <strain evidence="6">CHK187-11901</strain>
    </source>
</reference>
<proteinExistence type="predicted"/>
<dbReference type="PANTHER" id="PTHR30204">
    <property type="entry name" value="REDOX-CYCLING DRUG-SENSING TRANSCRIPTIONAL ACTIVATOR SOXR"/>
    <property type="match status" value="1"/>
</dbReference>
<keyword evidence="2" id="KW-0805">Transcription regulation</keyword>
<dbReference type="InterPro" id="IPR009061">
    <property type="entry name" value="DNA-bd_dom_put_sf"/>
</dbReference>
<protein>
    <submittedName>
        <fullName evidence="6">MerR family transcriptional regulator</fullName>
    </submittedName>
</protein>
<gene>
    <name evidence="6" type="ORF">H9702_07685</name>
</gene>
<dbReference type="GO" id="GO:0003700">
    <property type="term" value="F:DNA-binding transcription factor activity"/>
    <property type="evidence" value="ECO:0007669"/>
    <property type="project" value="InterPro"/>
</dbReference>
<evidence type="ECO:0000313" key="6">
    <source>
        <dbReference type="EMBL" id="HJC36990.1"/>
    </source>
</evidence>
<evidence type="ECO:0000313" key="7">
    <source>
        <dbReference type="Proteomes" id="UP000823896"/>
    </source>
</evidence>
<keyword evidence="4" id="KW-0804">Transcription</keyword>
<dbReference type="InterPro" id="IPR000551">
    <property type="entry name" value="MerR-type_HTH_dom"/>
</dbReference>
<accession>A0A9D2SX11</accession>
<evidence type="ECO:0000256" key="3">
    <source>
        <dbReference type="ARBA" id="ARBA00023125"/>
    </source>
</evidence>
<dbReference type="EMBL" id="DWWM01000050">
    <property type="protein sequence ID" value="HJC36990.1"/>
    <property type="molecule type" value="Genomic_DNA"/>
</dbReference>
<dbReference type="Pfam" id="PF13411">
    <property type="entry name" value="MerR_1"/>
    <property type="match status" value="1"/>
</dbReference>
<dbReference type="CDD" id="cd01109">
    <property type="entry name" value="HTH_YyaN"/>
    <property type="match status" value="1"/>
</dbReference>
<reference evidence="6" key="1">
    <citation type="journal article" date="2021" name="PeerJ">
        <title>Extensive microbial diversity within the chicken gut microbiome revealed by metagenomics and culture.</title>
        <authorList>
            <person name="Gilroy R."/>
            <person name="Ravi A."/>
            <person name="Getino M."/>
            <person name="Pursley I."/>
            <person name="Horton D.L."/>
            <person name="Alikhan N.F."/>
            <person name="Baker D."/>
            <person name="Gharbi K."/>
            <person name="Hall N."/>
            <person name="Watson M."/>
            <person name="Adriaenssens E.M."/>
            <person name="Foster-Nyarko E."/>
            <person name="Jarju S."/>
            <person name="Secka A."/>
            <person name="Antonio M."/>
            <person name="Oren A."/>
            <person name="Chaudhuri R.R."/>
            <person name="La Ragione R."/>
            <person name="Hildebrand F."/>
            <person name="Pallen M.J."/>
        </authorList>
    </citation>
    <scope>NUCLEOTIDE SEQUENCE</scope>
    <source>
        <strain evidence="6">CHK187-11901</strain>
    </source>
</reference>
<sequence>MYTMKQACEACGMSYETLKFYCNEGLVPNVKRSANNYRIFDDHDISWIKSLSCLKRCGMSIAEMKEYLALCLEGEETIPQRKVVLKEHKCELERKIQELQDAISYIEWKESFYDDVLSGKTEYHSDLIGHEKTA</sequence>
<organism evidence="6 7">
    <name type="scientific">Candidatus Merdibacter merdavium</name>
    <dbReference type="NCBI Taxonomy" id="2838692"/>
    <lineage>
        <taxon>Bacteria</taxon>
        <taxon>Bacillati</taxon>
        <taxon>Bacillota</taxon>
        <taxon>Erysipelotrichia</taxon>
        <taxon>Erysipelotrichales</taxon>
        <taxon>Erysipelotrichaceae</taxon>
        <taxon>Merdibacter</taxon>
    </lineage>
</organism>
<name>A0A9D2SX11_9FIRM</name>
<keyword evidence="1" id="KW-0678">Repressor</keyword>
<dbReference type="SUPFAM" id="SSF46955">
    <property type="entry name" value="Putative DNA-binding domain"/>
    <property type="match status" value="1"/>
</dbReference>
<dbReference type="Gene3D" id="1.10.1660.10">
    <property type="match status" value="1"/>
</dbReference>
<dbReference type="InterPro" id="IPR047057">
    <property type="entry name" value="MerR_fam"/>
</dbReference>
<evidence type="ECO:0000256" key="1">
    <source>
        <dbReference type="ARBA" id="ARBA00022491"/>
    </source>
</evidence>
<dbReference type="PANTHER" id="PTHR30204:SF69">
    <property type="entry name" value="MERR-FAMILY TRANSCRIPTIONAL REGULATOR"/>
    <property type="match status" value="1"/>
</dbReference>
<evidence type="ECO:0000256" key="2">
    <source>
        <dbReference type="ARBA" id="ARBA00023015"/>
    </source>
</evidence>
<dbReference type="GO" id="GO:0003677">
    <property type="term" value="F:DNA binding"/>
    <property type="evidence" value="ECO:0007669"/>
    <property type="project" value="UniProtKB-KW"/>
</dbReference>
<dbReference type="Proteomes" id="UP000823896">
    <property type="component" value="Unassembled WGS sequence"/>
</dbReference>
<evidence type="ECO:0000256" key="4">
    <source>
        <dbReference type="ARBA" id="ARBA00023163"/>
    </source>
</evidence>
<evidence type="ECO:0000259" key="5">
    <source>
        <dbReference type="PROSITE" id="PS50937"/>
    </source>
</evidence>
<dbReference type="PROSITE" id="PS50937">
    <property type="entry name" value="HTH_MERR_2"/>
    <property type="match status" value="1"/>
</dbReference>
<dbReference type="SMART" id="SM00422">
    <property type="entry name" value="HTH_MERR"/>
    <property type="match status" value="1"/>
</dbReference>
<keyword evidence="3" id="KW-0238">DNA-binding</keyword>
<feature type="domain" description="HTH merR-type" evidence="5">
    <location>
        <begin position="1"/>
        <end position="70"/>
    </location>
</feature>